<dbReference type="InterPro" id="IPR016064">
    <property type="entry name" value="NAD/diacylglycerol_kinase_sf"/>
</dbReference>
<evidence type="ECO:0000313" key="4">
    <source>
        <dbReference type="Proteomes" id="UP000257123"/>
    </source>
</evidence>
<reference evidence="3 4" key="1">
    <citation type="submission" date="2017-07" db="EMBL/GenBank/DDBJ databases">
        <title>Draft genome sequence of aerobic hyperthermophilic archaea, Pyrobaculum aerophilum YKB31 and YKB32.</title>
        <authorList>
            <person name="Mochizuki T."/>
            <person name="Berliner A.J."/>
            <person name="Yoshida-Takashima Y."/>
            <person name="Takaki Y."/>
            <person name="Nunoura T."/>
            <person name="Takai K."/>
        </authorList>
    </citation>
    <scope>NUCLEOTIDE SEQUENCE [LARGE SCALE GENOMIC DNA]</scope>
    <source>
        <strain evidence="1 4">YKB31</strain>
        <strain evidence="2 3">YKB32</strain>
    </source>
</reference>
<organism evidence="1 4">
    <name type="scientific">Pyrobaculum aerophilum</name>
    <dbReference type="NCBI Taxonomy" id="13773"/>
    <lineage>
        <taxon>Archaea</taxon>
        <taxon>Thermoproteota</taxon>
        <taxon>Thermoprotei</taxon>
        <taxon>Thermoproteales</taxon>
        <taxon>Thermoproteaceae</taxon>
        <taxon>Pyrobaculum</taxon>
    </lineage>
</organism>
<evidence type="ECO:0000313" key="2">
    <source>
        <dbReference type="EMBL" id="RFA99494.1"/>
    </source>
</evidence>
<dbReference type="InterPro" id="IPR017438">
    <property type="entry name" value="ATP-NAD_kinase_N"/>
</dbReference>
<dbReference type="EMBL" id="NMUE01000004">
    <property type="protein sequence ID" value="RFA97682.1"/>
    <property type="molecule type" value="Genomic_DNA"/>
</dbReference>
<dbReference type="Proteomes" id="UP000256877">
    <property type="component" value="Unassembled WGS sequence"/>
</dbReference>
<sequence>MFAVYYRPDLAKTAEEFKERHGAVDLDCNRKFTHVFILGGDGTLLEAIRRHPCVLESVVVHLGLGKVNFYKSAEITLPIDEAVSRVLKGEYKVLELSTLESDGCIALNEAAVYRRDPGRLLSFKITTDEGQIAGRADGIIVSTPHGTSGYVVSTFGPVVDYRADVIVVSFVAPYTLYLRPMVLTSKRVVIETREDAVLVCDGREARMGRVFEVAKGQRRLKLAIFGDFQFIQRVAERLRSL</sequence>
<dbReference type="PANTHER" id="PTHR20275">
    <property type="entry name" value="NAD KINASE"/>
    <property type="match status" value="1"/>
</dbReference>
<gene>
    <name evidence="1" type="ORF">CGL51_02070</name>
    <name evidence="2" type="ORF">CGL52_02835</name>
</gene>
<name>A0A371R2D8_9CREN</name>
<dbReference type="GO" id="GO:0019674">
    <property type="term" value="P:NAD+ metabolic process"/>
    <property type="evidence" value="ECO:0007669"/>
    <property type="project" value="InterPro"/>
</dbReference>
<dbReference type="PANTHER" id="PTHR20275:SF43">
    <property type="entry name" value="BIFUNCTIONAL NADP PHOSPHATASE_NAD KINASE"/>
    <property type="match status" value="1"/>
</dbReference>
<dbReference type="Proteomes" id="UP000257123">
    <property type="component" value="Unassembled WGS sequence"/>
</dbReference>
<evidence type="ECO:0000313" key="1">
    <source>
        <dbReference type="EMBL" id="RFA97682.1"/>
    </source>
</evidence>
<dbReference type="GO" id="GO:0003951">
    <property type="term" value="F:NAD+ kinase activity"/>
    <property type="evidence" value="ECO:0007669"/>
    <property type="project" value="InterPro"/>
</dbReference>
<comment type="caution">
    <text evidence="1">The sequence shown here is derived from an EMBL/GenBank/DDBJ whole genome shotgun (WGS) entry which is preliminary data.</text>
</comment>
<proteinExistence type="predicted"/>
<dbReference type="Gene3D" id="3.40.50.10330">
    <property type="entry name" value="Probable inorganic polyphosphate/atp-NAD kinase, domain 1"/>
    <property type="match status" value="1"/>
</dbReference>
<protein>
    <submittedName>
        <fullName evidence="1">ATP-NAD kinase</fullName>
    </submittedName>
</protein>
<dbReference type="OrthoDB" id="77798at2157"/>
<dbReference type="SUPFAM" id="SSF111331">
    <property type="entry name" value="NAD kinase/diacylglycerol kinase-like"/>
    <property type="match status" value="1"/>
</dbReference>
<keyword evidence="1" id="KW-0808">Transferase</keyword>
<evidence type="ECO:0000313" key="3">
    <source>
        <dbReference type="Proteomes" id="UP000256877"/>
    </source>
</evidence>
<dbReference type="GO" id="GO:0006741">
    <property type="term" value="P:NADP+ biosynthetic process"/>
    <property type="evidence" value="ECO:0007669"/>
    <property type="project" value="TreeGrafter"/>
</dbReference>
<dbReference type="Gene3D" id="2.60.200.30">
    <property type="entry name" value="Probable inorganic polyphosphate/atp-NAD kinase, domain 2"/>
    <property type="match status" value="1"/>
</dbReference>
<dbReference type="AlphaFoldDB" id="A0A371R2D8"/>
<accession>A0A371R2D8</accession>
<dbReference type="RefSeq" id="WP_116420514.1">
    <property type="nucleotide sequence ID" value="NZ_NMUE01000004.1"/>
</dbReference>
<dbReference type="EMBL" id="NMUF01000005">
    <property type="protein sequence ID" value="RFA99494.1"/>
    <property type="molecule type" value="Genomic_DNA"/>
</dbReference>
<keyword evidence="1" id="KW-0418">Kinase</keyword>
<dbReference type="InterPro" id="IPR017437">
    <property type="entry name" value="ATP-NAD_kinase_PpnK-typ_C"/>
</dbReference>
<dbReference type="Pfam" id="PF20143">
    <property type="entry name" value="NAD_kinase_C"/>
    <property type="match status" value="1"/>
</dbReference>